<feature type="region of interest" description="Disordered" evidence="1">
    <location>
        <begin position="1"/>
        <end position="87"/>
    </location>
</feature>
<sequence length="122" mass="13439">MLKGYGLPSPYPNPSPGLASNNPFRDPKARPSQPTSDSTASTAPAAVRHDSPLAVDDGKSAGCDRGHTFDSFVPPHKLGGDKEPKRVGATWDVVRAIVKLKRPLRRLREKRRRERREGGMMR</sequence>
<dbReference type="OrthoDB" id="3734244at2759"/>
<accession>A0A6A6QYR4</accession>
<evidence type="ECO:0000256" key="1">
    <source>
        <dbReference type="SAM" id="MobiDB-lite"/>
    </source>
</evidence>
<organism evidence="2 3">
    <name type="scientific">Lophium mytilinum</name>
    <dbReference type="NCBI Taxonomy" id="390894"/>
    <lineage>
        <taxon>Eukaryota</taxon>
        <taxon>Fungi</taxon>
        <taxon>Dikarya</taxon>
        <taxon>Ascomycota</taxon>
        <taxon>Pezizomycotina</taxon>
        <taxon>Dothideomycetes</taxon>
        <taxon>Pleosporomycetidae</taxon>
        <taxon>Mytilinidiales</taxon>
        <taxon>Mytilinidiaceae</taxon>
        <taxon>Lophium</taxon>
    </lineage>
</organism>
<proteinExistence type="predicted"/>
<evidence type="ECO:0000313" key="3">
    <source>
        <dbReference type="Proteomes" id="UP000799750"/>
    </source>
</evidence>
<feature type="compositionally biased region" description="Basic and acidic residues" evidence="1">
    <location>
        <begin position="47"/>
        <end position="68"/>
    </location>
</feature>
<protein>
    <submittedName>
        <fullName evidence="2">Uncharacterized protein</fullName>
    </submittedName>
</protein>
<gene>
    <name evidence="2" type="ORF">BU16DRAFT_537069</name>
</gene>
<feature type="compositionally biased region" description="Low complexity" evidence="1">
    <location>
        <begin position="31"/>
        <end position="46"/>
    </location>
</feature>
<dbReference type="Proteomes" id="UP000799750">
    <property type="component" value="Unassembled WGS sequence"/>
</dbReference>
<keyword evidence="3" id="KW-1185">Reference proteome</keyword>
<evidence type="ECO:0000313" key="2">
    <source>
        <dbReference type="EMBL" id="KAF2497406.1"/>
    </source>
</evidence>
<dbReference type="EMBL" id="MU004186">
    <property type="protein sequence ID" value="KAF2497406.1"/>
    <property type="molecule type" value="Genomic_DNA"/>
</dbReference>
<reference evidence="2" key="1">
    <citation type="journal article" date="2020" name="Stud. Mycol.">
        <title>101 Dothideomycetes genomes: a test case for predicting lifestyles and emergence of pathogens.</title>
        <authorList>
            <person name="Haridas S."/>
            <person name="Albert R."/>
            <person name="Binder M."/>
            <person name="Bloem J."/>
            <person name="Labutti K."/>
            <person name="Salamov A."/>
            <person name="Andreopoulos B."/>
            <person name="Baker S."/>
            <person name="Barry K."/>
            <person name="Bills G."/>
            <person name="Bluhm B."/>
            <person name="Cannon C."/>
            <person name="Castanera R."/>
            <person name="Culley D."/>
            <person name="Daum C."/>
            <person name="Ezra D."/>
            <person name="Gonzalez J."/>
            <person name="Henrissat B."/>
            <person name="Kuo A."/>
            <person name="Liang C."/>
            <person name="Lipzen A."/>
            <person name="Lutzoni F."/>
            <person name="Magnuson J."/>
            <person name="Mondo S."/>
            <person name="Nolan M."/>
            <person name="Ohm R."/>
            <person name="Pangilinan J."/>
            <person name="Park H.-J."/>
            <person name="Ramirez L."/>
            <person name="Alfaro M."/>
            <person name="Sun H."/>
            <person name="Tritt A."/>
            <person name="Yoshinaga Y."/>
            <person name="Zwiers L.-H."/>
            <person name="Turgeon B."/>
            <person name="Goodwin S."/>
            <person name="Spatafora J."/>
            <person name="Crous P."/>
            <person name="Grigoriev I."/>
        </authorList>
    </citation>
    <scope>NUCLEOTIDE SEQUENCE</scope>
    <source>
        <strain evidence="2">CBS 269.34</strain>
    </source>
</reference>
<dbReference type="AlphaFoldDB" id="A0A6A6QYR4"/>
<name>A0A6A6QYR4_9PEZI</name>